<dbReference type="InterPro" id="IPR003830">
    <property type="entry name" value="ComA_synth"/>
</dbReference>
<dbReference type="SUPFAM" id="SSF102110">
    <property type="entry name" value="(2r)-phospho-3-sulfolactate synthase ComA"/>
    <property type="match status" value="1"/>
</dbReference>
<accession>A0A1D1YMR1</accession>
<proteinExistence type="inferred from homology"/>
<dbReference type="Gene3D" id="3.20.20.70">
    <property type="entry name" value="Aldolase class I"/>
    <property type="match status" value="1"/>
</dbReference>
<comment type="similarity">
    <text evidence="1">Belongs to the phosphosulfolactate synthase family.</text>
</comment>
<sequence>MASFFRVDYEEDRPEKPRSFGVTEVRGPFYSRSLMTHQALQDILETMGQFVDGLKFTGGSYSLMPRASIKEIIDMAHKHDVYVSTGDWAEHLLRRGPTAFKQYVEECRDMGFDTIELNASSLKVPEEALLRFIRLIKCVGLKAKPQFALKFDSADMPVSGDRAYGAYIAPAPRKSEIIEDVDLLIRKAERCLEAGADMIMIDADDVCHYADLLRTDIIAKIIGRLGLDRTMFEVSNTNTSEWFVKHYGPRVNLFIDHSHVMNLESLRGCHLGRNRRPFHSSYFLM</sequence>
<evidence type="ECO:0000313" key="2">
    <source>
        <dbReference type="EMBL" id="JAT55905.1"/>
    </source>
</evidence>
<reference evidence="2" key="1">
    <citation type="submission" date="2015-07" db="EMBL/GenBank/DDBJ databases">
        <title>Transcriptome Assembly of Anthurium amnicola.</title>
        <authorList>
            <person name="Suzuki J."/>
        </authorList>
    </citation>
    <scope>NUCLEOTIDE SEQUENCE</scope>
</reference>
<organism evidence="2">
    <name type="scientific">Anthurium amnicola</name>
    <dbReference type="NCBI Taxonomy" id="1678845"/>
    <lineage>
        <taxon>Eukaryota</taxon>
        <taxon>Viridiplantae</taxon>
        <taxon>Streptophyta</taxon>
        <taxon>Embryophyta</taxon>
        <taxon>Tracheophyta</taxon>
        <taxon>Spermatophyta</taxon>
        <taxon>Magnoliopsida</taxon>
        <taxon>Liliopsida</taxon>
        <taxon>Araceae</taxon>
        <taxon>Pothoideae</taxon>
        <taxon>Potheae</taxon>
        <taxon>Anthurium</taxon>
    </lineage>
</organism>
<dbReference type="InterPro" id="IPR036112">
    <property type="entry name" value="ComA_synth_sf"/>
</dbReference>
<name>A0A1D1YMR1_9ARAE</name>
<dbReference type="AlphaFoldDB" id="A0A1D1YMR1"/>
<protein>
    <submittedName>
        <fullName evidence="2">Phosphosulfolactate synthase</fullName>
    </submittedName>
</protein>
<dbReference type="InterPro" id="IPR013785">
    <property type="entry name" value="Aldolase_TIM"/>
</dbReference>
<dbReference type="EMBL" id="GDJX01012031">
    <property type="protein sequence ID" value="JAT55905.1"/>
    <property type="molecule type" value="Transcribed_RNA"/>
</dbReference>
<dbReference type="Pfam" id="PF02679">
    <property type="entry name" value="ComA"/>
    <property type="match status" value="1"/>
</dbReference>
<dbReference type="PANTHER" id="PTHR48413">
    <property type="match status" value="1"/>
</dbReference>
<evidence type="ECO:0000256" key="1">
    <source>
        <dbReference type="ARBA" id="ARBA00010424"/>
    </source>
</evidence>
<gene>
    <name evidence="2" type="primary">comA_1</name>
    <name evidence="2" type="ORF">g.22119</name>
</gene>
<dbReference type="PANTHER" id="PTHR48413:SF1">
    <property type="entry name" value="PROTEIN HEAT-STRESS-ASSOCIATED 32"/>
    <property type="match status" value="1"/>
</dbReference>